<keyword evidence="3" id="KW-1185">Reference proteome</keyword>
<accession>A0ABD3NUG8</accession>
<evidence type="ECO:0000313" key="2">
    <source>
        <dbReference type="EMBL" id="KAL3779559.1"/>
    </source>
</evidence>
<keyword evidence="1" id="KW-0472">Membrane</keyword>
<evidence type="ECO:0000313" key="3">
    <source>
        <dbReference type="Proteomes" id="UP001516023"/>
    </source>
</evidence>
<dbReference type="PANTHER" id="PTHR13132:SF29">
    <property type="entry name" value="ALPHA-(1,6)-FUCOSYLTRANSFERASE"/>
    <property type="match status" value="1"/>
</dbReference>
<reference evidence="2 3" key="1">
    <citation type="journal article" date="2020" name="G3 (Bethesda)">
        <title>Improved Reference Genome for Cyclotella cryptica CCMP332, a Model for Cell Wall Morphogenesis, Salinity Adaptation, and Lipid Production in Diatoms (Bacillariophyta).</title>
        <authorList>
            <person name="Roberts W.R."/>
            <person name="Downey K.M."/>
            <person name="Ruck E.C."/>
            <person name="Traller J.C."/>
            <person name="Alverson A.J."/>
        </authorList>
    </citation>
    <scope>NUCLEOTIDE SEQUENCE [LARGE SCALE GENOMIC DNA]</scope>
    <source>
        <strain evidence="2 3">CCMP332</strain>
    </source>
</reference>
<name>A0ABD3NUG8_9STRA</name>
<gene>
    <name evidence="2" type="ORF">HJC23_009611</name>
</gene>
<dbReference type="PANTHER" id="PTHR13132">
    <property type="entry name" value="ALPHA- 1,6 -FUCOSYLTRANSFERASE"/>
    <property type="match status" value="1"/>
</dbReference>
<sequence length="537" mass="61264">MRRPAVNYFVVLLSGFVTWYFIAFIDPFSFIDSVRTSFTTPTTYARQARSQSDDTALESFATLQNPNDLDNRIEKRAIEIASYYSHHTDAFNQRCDNILIYMPDAFAFHGHGSQINTYLMAVLVATYLNRPLLLLEPSGEWNTYDGGSQFGCPSDMFRENNQQSMDGFPNGFSRLIHHPVWLHNGCRIPDSHEYDVWNQVSSSHINPNGMACHDSVSGRDINVIVARGSPLRGFFRQLSNEMVSTSNPDVSLRWAVNLGASQDEARTFVQMKRPGDKWDYALGLMVKSGILRLQPWIARDVRNFLQNVDILHHDVFDGMHVRRGDKLISESRGPVVHYWTSRGFTENNMPLDYIPFEHYLKQWRSPECPVNKMGEIEILEHQVYVATDDPVVVKQEIADLIAAAATTTTPKDHEENQYPGAQLQQTSPTHPVLLFNGCHKLTFYFNPTQEKTFHIAGVGERTPIEGDTCTARYNRNIASMADLWMLARSRTFIGEFNSNWGKLLRVMRLRLIDDDPFSVVLDTRVAWGRDDVGRPGL</sequence>
<keyword evidence="1" id="KW-0812">Transmembrane</keyword>
<evidence type="ECO:0000256" key="1">
    <source>
        <dbReference type="SAM" id="Phobius"/>
    </source>
</evidence>
<evidence type="ECO:0008006" key="4">
    <source>
        <dbReference type="Google" id="ProtNLM"/>
    </source>
</evidence>
<dbReference type="Proteomes" id="UP001516023">
    <property type="component" value="Unassembled WGS sequence"/>
</dbReference>
<protein>
    <recommendedName>
        <fullName evidence="4">O-fucosyltransferase family protein</fullName>
    </recommendedName>
</protein>
<dbReference type="EMBL" id="JABMIG020000385">
    <property type="protein sequence ID" value="KAL3779559.1"/>
    <property type="molecule type" value="Genomic_DNA"/>
</dbReference>
<dbReference type="AlphaFoldDB" id="A0ABD3NUG8"/>
<dbReference type="Gene3D" id="3.40.50.11350">
    <property type="match status" value="1"/>
</dbReference>
<comment type="caution">
    <text evidence="2">The sequence shown here is derived from an EMBL/GenBank/DDBJ whole genome shotgun (WGS) entry which is preliminary data.</text>
</comment>
<organism evidence="2 3">
    <name type="scientific">Cyclotella cryptica</name>
    <dbReference type="NCBI Taxonomy" id="29204"/>
    <lineage>
        <taxon>Eukaryota</taxon>
        <taxon>Sar</taxon>
        <taxon>Stramenopiles</taxon>
        <taxon>Ochrophyta</taxon>
        <taxon>Bacillariophyta</taxon>
        <taxon>Coscinodiscophyceae</taxon>
        <taxon>Thalassiosirophycidae</taxon>
        <taxon>Stephanodiscales</taxon>
        <taxon>Stephanodiscaceae</taxon>
        <taxon>Cyclotella</taxon>
    </lineage>
</organism>
<proteinExistence type="predicted"/>
<feature type="transmembrane region" description="Helical" evidence="1">
    <location>
        <begin position="7"/>
        <end position="25"/>
    </location>
</feature>
<keyword evidence="1" id="KW-1133">Transmembrane helix</keyword>